<proteinExistence type="predicted"/>
<dbReference type="PANTHER" id="PTHR13832">
    <property type="entry name" value="PROTEIN PHOSPHATASE 2C"/>
    <property type="match status" value="1"/>
</dbReference>
<keyword evidence="3" id="KW-0670">Pyruvate</keyword>
<reference evidence="3" key="1">
    <citation type="submission" date="2021-11" db="EMBL/GenBank/DDBJ databases">
        <authorList>
            <person name="Herlambang A."/>
            <person name="Guo Y."/>
            <person name="Takashima Y."/>
            <person name="Nishizawa T."/>
        </authorList>
    </citation>
    <scope>NUCLEOTIDE SEQUENCE</scope>
    <source>
        <strain evidence="3">E1425</strain>
    </source>
</reference>
<protein>
    <submittedName>
        <fullName evidence="3">Pyruvate dehydrogenase phosphatase</fullName>
    </submittedName>
</protein>
<dbReference type="GO" id="GO:0005739">
    <property type="term" value="C:mitochondrion"/>
    <property type="evidence" value="ECO:0007669"/>
    <property type="project" value="TreeGrafter"/>
</dbReference>
<name>A0A9P3HL05_9FUNG</name>
<evidence type="ECO:0000259" key="2">
    <source>
        <dbReference type="PROSITE" id="PS51746"/>
    </source>
</evidence>
<feature type="domain" description="PPM-type phosphatase" evidence="2">
    <location>
        <begin position="360"/>
        <end position="748"/>
    </location>
</feature>
<dbReference type="SMART" id="SM00332">
    <property type="entry name" value="PP2Cc"/>
    <property type="match status" value="1"/>
</dbReference>
<keyword evidence="4" id="KW-1185">Reference proteome</keyword>
<reference evidence="3" key="2">
    <citation type="journal article" date="2022" name="Microbiol. Resour. Announc.">
        <title>Whole-Genome Sequence of Entomortierella parvispora E1425, a Mucoromycotan Fungus Associated with Burkholderiaceae-Related Endosymbiotic Bacteria.</title>
        <authorList>
            <person name="Herlambang A."/>
            <person name="Guo Y."/>
            <person name="Takashima Y."/>
            <person name="Narisawa K."/>
            <person name="Ohta H."/>
            <person name="Nishizawa T."/>
        </authorList>
    </citation>
    <scope>NUCLEOTIDE SEQUENCE</scope>
    <source>
        <strain evidence="3">E1425</strain>
    </source>
</reference>
<dbReference type="InterPro" id="IPR015655">
    <property type="entry name" value="PP2C"/>
</dbReference>
<dbReference type="PROSITE" id="PS51746">
    <property type="entry name" value="PPM_2"/>
    <property type="match status" value="1"/>
</dbReference>
<accession>A0A9P3HL05</accession>
<feature type="region of interest" description="Disordered" evidence="1">
    <location>
        <begin position="16"/>
        <end position="139"/>
    </location>
</feature>
<evidence type="ECO:0000313" key="3">
    <source>
        <dbReference type="EMBL" id="GJJ78705.1"/>
    </source>
</evidence>
<dbReference type="CDD" id="cd00143">
    <property type="entry name" value="PP2Cc"/>
    <property type="match status" value="1"/>
</dbReference>
<dbReference type="InterPro" id="IPR001932">
    <property type="entry name" value="PPM-type_phosphatase-like_dom"/>
</dbReference>
<feature type="region of interest" description="Disordered" evidence="1">
    <location>
        <begin position="164"/>
        <end position="198"/>
    </location>
</feature>
<comment type="caution">
    <text evidence="3">The sequence shown here is derived from an EMBL/GenBank/DDBJ whole genome shotgun (WGS) entry which is preliminary data.</text>
</comment>
<gene>
    <name evidence="3" type="ORF">EMPS_11064</name>
</gene>
<sequence length="771" mass="86687">MSLRQVAKPCRGSWMTRILPSRPTSFSTSATSHGRCHRDGHRPKEVHGPHNSSRSHGIKDDVAPIKRRAKKADFVDSNPPSTANGSTTATNTTTSGSTAETPISRLRQRLEGKTDSKQTKNHTQSHTTEQKQKPKSSRLSYEDLIPRQHRQNHWYRQRLLHLQRKQMHQNHHHHNSQQHGQHHGQHRGQHHGQHHGPKTDPNFWWMWHMMESRKTIFRSFSFGAVLTGIAYKIYTSRDNIKTKQNWLQLAQEMVHARMSLLESEGPSTPGLARLQRLATASPTGFPTAQPSSFKNVIGPEGMSPLSLSDSMGGADPEKNLKMMTPQSVELKLAEHQKSFAFQNQGSQTRHGRPRRNLVKGYSINQLASNSPIEDDLSAHVVRNHDGDIEQLFFGIFDGHSGWCCSQKVAQELGPSVAKELKRVRSRDTKAVSEAIERGFLYLDKRIVEDSVARVLDHGNRPLACSALLPAISGSCAIMAYVNERERDLYVACLGDCRAVMGVREPLPGGGHVWRAVPLSLDQTGRSKSEIKRLQQEHPGEEDAVVRRGRVLGRLEPTRTFGDARYKWSKEIQDRVFSLFPSYREPSPGLKTPPYVTAKPVVRHHKIQSEDRFMVMATDGLWDKLTSDEVVQLVGALLDGKTGQEEMVLDRAEIQRYRQQRRAIQASQHKSIDALEEEEEEVTPANLAPKGPASQLRKFTYRDQANVATHLIRNALGGADDDKVAATMSIPAPMSRVYRDDITVAVIFFEQQETTLALSNVQPSSEGLVEIH</sequence>
<feature type="compositionally biased region" description="Polar residues" evidence="1">
    <location>
        <begin position="22"/>
        <end position="32"/>
    </location>
</feature>
<dbReference type="InterPro" id="IPR036457">
    <property type="entry name" value="PPM-type-like_dom_sf"/>
</dbReference>
<feature type="compositionally biased region" description="Low complexity" evidence="1">
    <location>
        <begin position="81"/>
        <end position="99"/>
    </location>
</feature>
<dbReference type="GO" id="GO:0004741">
    <property type="term" value="F:[pyruvate dehydrogenase (acetyl-transferring)]-phosphatase activity"/>
    <property type="evidence" value="ECO:0007669"/>
    <property type="project" value="TreeGrafter"/>
</dbReference>
<dbReference type="OrthoDB" id="420076at2759"/>
<organism evidence="3 4">
    <name type="scientific">Entomortierella parvispora</name>
    <dbReference type="NCBI Taxonomy" id="205924"/>
    <lineage>
        <taxon>Eukaryota</taxon>
        <taxon>Fungi</taxon>
        <taxon>Fungi incertae sedis</taxon>
        <taxon>Mucoromycota</taxon>
        <taxon>Mortierellomycotina</taxon>
        <taxon>Mortierellomycetes</taxon>
        <taxon>Mortierellales</taxon>
        <taxon>Mortierellaceae</taxon>
        <taxon>Entomortierella</taxon>
    </lineage>
</organism>
<dbReference type="PANTHER" id="PTHR13832:SF792">
    <property type="entry name" value="GM14286P"/>
    <property type="match status" value="1"/>
</dbReference>
<dbReference type="AlphaFoldDB" id="A0A9P3HL05"/>
<evidence type="ECO:0000256" key="1">
    <source>
        <dbReference type="SAM" id="MobiDB-lite"/>
    </source>
</evidence>
<dbReference type="EMBL" id="BQFW01000015">
    <property type="protein sequence ID" value="GJJ78705.1"/>
    <property type="molecule type" value="Genomic_DNA"/>
</dbReference>
<feature type="compositionally biased region" description="Basic and acidic residues" evidence="1">
    <location>
        <begin position="108"/>
        <end position="118"/>
    </location>
</feature>
<dbReference type="Gene3D" id="3.60.40.10">
    <property type="entry name" value="PPM-type phosphatase domain"/>
    <property type="match status" value="1"/>
</dbReference>
<dbReference type="Proteomes" id="UP000827284">
    <property type="component" value="Unassembled WGS sequence"/>
</dbReference>
<feature type="compositionally biased region" description="Basic residues" evidence="1">
    <location>
        <begin position="164"/>
        <end position="196"/>
    </location>
</feature>
<dbReference type="SUPFAM" id="SSF81606">
    <property type="entry name" value="PP2C-like"/>
    <property type="match status" value="1"/>
</dbReference>
<dbReference type="Pfam" id="PF00481">
    <property type="entry name" value="PP2C"/>
    <property type="match status" value="1"/>
</dbReference>
<evidence type="ECO:0000313" key="4">
    <source>
        <dbReference type="Proteomes" id="UP000827284"/>
    </source>
</evidence>